<dbReference type="SUPFAM" id="SSF53223">
    <property type="entry name" value="Aminoacid dehydrogenase-like, N-terminal domain"/>
    <property type="match status" value="1"/>
</dbReference>
<organism evidence="9 10">
    <name type="scientific">Inhella gelatinilytica</name>
    <dbReference type="NCBI Taxonomy" id="2795030"/>
    <lineage>
        <taxon>Bacteria</taxon>
        <taxon>Pseudomonadati</taxon>
        <taxon>Pseudomonadota</taxon>
        <taxon>Betaproteobacteria</taxon>
        <taxon>Burkholderiales</taxon>
        <taxon>Sphaerotilaceae</taxon>
        <taxon>Inhella</taxon>
    </lineage>
</organism>
<dbReference type="InterPro" id="IPR033922">
    <property type="entry name" value="NAD_bind_Glu_DH"/>
</dbReference>
<evidence type="ECO:0000313" key="10">
    <source>
        <dbReference type="Proteomes" id="UP000620139"/>
    </source>
</evidence>
<dbReference type="Gene3D" id="3.40.50.10860">
    <property type="entry name" value="Leucine Dehydrogenase, chain A, domain 1"/>
    <property type="match status" value="1"/>
</dbReference>
<dbReference type="InterPro" id="IPR006095">
    <property type="entry name" value="Glu/Leu/Phe/Val/Trp_DH"/>
</dbReference>
<dbReference type="GO" id="GO:0000166">
    <property type="term" value="F:nucleotide binding"/>
    <property type="evidence" value="ECO:0007669"/>
    <property type="project" value="UniProtKB-KW"/>
</dbReference>
<dbReference type="GO" id="GO:0006538">
    <property type="term" value="P:L-glutamate catabolic process"/>
    <property type="evidence" value="ECO:0007669"/>
    <property type="project" value="TreeGrafter"/>
</dbReference>
<dbReference type="PANTHER" id="PTHR11606:SF13">
    <property type="entry name" value="GLUTAMATE DEHYDROGENASE 1, MITOCHONDRIAL"/>
    <property type="match status" value="1"/>
</dbReference>
<dbReference type="CDD" id="cd01076">
    <property type="entry name" value="NAD_bind_1_Glu_DH"/>
    <property type="match status" value="1"/>
</dbReference>
<evidence type="ECO:0000313" key="9">
    <source>
        <dbReference type="EMBL" id="MBH9551764.1"/>
    </source>
</evidence>
<comment type="caution">
    <text evidence="9">The sequence shown here is derived from an EMBL/GenBank/DDBJ whole genome shotgun (WGS) entry which is preliminary data.</text>
</comment>
<keyword evidence="2 3" id="KW-0560">Oxidoreductase</keyword>
<dbReference type="SUPFAM" id="SSF51735">
    <property type="entry name" value="NAD(P)-binding Rossmann-fold domains"/>
    <property type="match status" value="1"/>
</dbReference>
<dbReference type="InterPro" id="IPR033524">
    <property type="entry name" value="Glu/Leu/Phe/Val_DH_AS"/>
</dbReference>
<dbReference type="Pfam" id="PF00208">
    <property type="entry name" value="ELFV_dehydrog"/>
    <property type="match status" value="1"/>
</dbReference>
<evidence type="ECO:0000256" key="6">
    <source>
        <dbReference type="PIRSR" id="PIRSR000185-3"/>
    </source>
</evidence>
<name>A0A931NCP8_9BURK</name>
<feature type="binding site" evidence="5">
    <location>
        <position position="77"/>
    </location>
    <ligand>
        <name>substrate</name>
    </ligand>
</feature>
<dbReference type="FunFam" id="3.40.50.10860:FF:000003">
    <property type="entry name" value="Glutamate dehydrogenase"/>
    <property type="match status" value="1"/>
</dbReference>
<feature type="binding site" evidence="5">
    <location>
        <position position="356"/>
    </location>
    <ligand>
        <name>substrate</name>
    </ligand>
</feature>
<dbReference type="InterPro" id="IPR006096">
    <property type="entry name" value="Glu/Leu/Phe/Val/Trp_DH_C"/>
</dbReference>
<keyword evidence="5" id="KW-0547">Nucleotide-binding</keyword>
<keyword evidence="10" id="KW-1185">Reference proteome</keyword>
<evidence type="ECO:0000259" key="8">
    <source>
        <dbReference type="SMART" id="SM00839"/>
    </source>
</evidence>
<evidence type="ECO:0000256" key="3">
    <source>
        <dbReference type="PIRNR" id="PIRNR000185"/>
    </source>
</evidence>
<sequence length="423" mass="45832">MPNLSFVSPTRNSPWGTYLSQIDAVEPYLGHLSRWVETLRRPKRALIVDIPIELDNGTVAHYEGYRVQHSLTRGPGKGGVRYHPDVTLEEVMALSAWMTIKNAAVNLPYGGAKGGIRLDPKTLSMKELEKVTRRYTSEIGIIIGPTQDIPAPDVNTNGQIMAWMMDTYSMNVGATATGVVTGKPIPLGGSLGRVAATGRGVFVVGREAMRRLGIDMEGARVAVQGFGNVGSIAAKMFAANGAKIVTVQDHTGTIHNDNGLDMADLLQYVALRGGVEGFKGAETIANENFWDVKTDVLIPAALEGQITDARAQRISTRLVLEGANGPTTPDGEAVLADRGIVVVPDVIANAGGVTVSYFEWVQDFSSFFWTEDEINLRLDKILIGAFKGIWETSEQHKIPLRTAAFTVACTRVLQAREERGLYP</sequence>
<dbReference type="Gene3D" id="3.40.50.720">
    <property type="entry name" value="NAD(P)-binding Rossmann-like Domain"/>
    <property type="match status" value="1"/>
</dbReference>
<dbReference type="Proteomes" id="UP000620139">
    <property type="component" value="Unassembled WGS sequence"/>
</dbReference>
<feature type="site" description="Important for catalysis" evidence="6">
    <location>
        <position position="153"/>
    </location>
</feature>
<dbReference type="PRINTS" id="PR00082">
    <property type="entry name" value="GLFDHDRGNASE"/>
</dbReference>
<dbReference type="GO" id="GO:0004352">
    <property type="term" value="F:glutamate dehydrogenase (NAD+) activity"/>
    <property type="evidence" value="ECO:0007669"/>
    <property type="project" value="TreeGrafter"/>
</dbReference>
<comment type="similarity">
    <text evidence="1 3 7">Belongs to the Glu/Leu/Phe/Val dehydrogenases family.</text>
</comment>
<dbReference type="PANTHER" id="PTHR11606">
    <property type="entry name" value="GLUTAMATE DEHYDROGENASE"/>
    <property type="match status" value="1"/>
</dbReference>
<reference evidence="9" key="1">
    <citation type="submission" date="2020-12" db="EMBL/GenBank/DDBJ databases">
        <title>The genome sequence of Inhella sp. 4Y17.</title>
        <authorList>
            <person name="Liu Y."/>
        </authorList>
    </citation>
    <scope>NUCLEOTIDE SEQUENCE</scope>
    <source>
        <strain evidence="9">4Y10</strain>
    </source>
</reference>
<dbReference type="RefSeq" id="WP_198099364.1">
    <property type="nucleotide sequence ID" value="NZ_JAEDAL010000001.1"/>
</dbReference>
<dbReference type="SMART" id="SM00839">
    <property type="entry name" value="ELFV_dehydrog"/>
    <property type="match status" value="1"/>
</dbReference>
<feature type="domain" description="Glutamate/phenylalanine/leucine/valine/L-tryptophan dehydrogenase C-terminal" evidence="8">
    <location>
        <begin position="190"/>
        <end position="420"/>
    </location>
</feature>
<keyword evidence="5" id="KW-0520">NAD</keyword>
<proteinExistence type="inferred from homology"/>
<dbReference type="EMBL" id="JAEDAL010000001">
    <property type="protein sequence ID" value="MBH9551764.1"/>
    <property type="molecule type" value="Genomic_DNA"/>
</dbReference>
<evidence type="ECO:0000256" key="5">
    <source>
        <dbReference type="PIRSR" id="PIRSR000185-2"/>
    </source>
</evidence>
<evidence type="ECO:0000256" key="7">
    <source>
        <dbReference type="RuleBase" id="RU004417"/>
    </source>
</evidence>
<dbReference type="Pfam" id="PF02812">
    <property type="entry name" value="ELFV_dehydrog_N"/>
    <property type="match status" value="1"/>
</dbReference>
<feature type="active site" description="Proton donor" evidence="4">
    <location>
        <position position="113"/>
    </location>
</feature>
<dbReference type="InterPro" id="IPR014362">
    <property type="entry name" value="Glu_DH"/>
</dbReference>
<evidence type="ECO:0000256" key="1">
    <source>
        <dbReference type="ARBA" id="ARBA00006382"/>
    </source>
</evidence>
<dbReference type="InterPro" id="IPR006097">
    <property type="entry name" value="Glu/Leu/Phe/Val/Trp_DH_dimer"/>
</dbReference>
<dbReference type="AlphaFoldDB" id="A0A931NCP8"/>
<dbReference type="Gene3D" id="1.10.8.1210">
    <property type="match status" value="1"/>
</dbReference>
<feature type="binding site" evidence="5">
    <location>
        <position position="228"/>
    </location>
    <ligand>
        <name>NAD(+)</name>
        <dbReference type="ChEBI" id="CHEBI:57540"/>
    </ligand>
</feature>
<accession>A0A931NCP8</accession>
<dbReference type="PIRSF" id="PIRSF000185">
    <property type="entry name" value="Glu_DH"/>
    <property type="match status" value="1"/>
</dbReference>
<dbReference type="PROSITE" id="PS00074">
    <property type="entry name" value="GLFV_DEHYDROGENASE"/>
    <property type="match status" value="1"/>
</dbReference>
<evidence type="ECO:0000256" key="4">
    <source>
        <dbReference type="PIRSR" id="PIRSR000185-1"/>
    </source>
</evidence>
<evidence type="ECO:0000256" key="2">
    <source>
        <dbReference type="ARBA" id="ARBA00023002"/>
    </source>
</evidence>
<feature type="binding site" evidence="5">
    <location>
        <position position="197"/>
    </location>
    <ligand>
        <name>NAD(+)</name>
        <dbReference type="ChEBI" id="CHEBI:57540"/>
    </ligand>
</feature>
<dbReference type="InterPro" id="IPR046346">
    <property type="entry name" value="Aminoacid_DH-like_N_sf"/>
</dbReference>
<protein>
    <recommendedName>
        <fullName evidence="3">Glutamate dehydrogenase</fullName>
    </recommendedName>
</protein>
<gene>
    <name evidence="9" type="ORF">I7X43_02780</name>
</gene>
<dbReference type="InterPro" id="IPR036291">
    <property type="entry name" value="NAD(P)-bd_dom_sf"/>
</dbReference>
<feature type="binding site" evidence="5">
    <location>
        <position position="101"/>
    </location>
    <ligand>
        <name>substrate</name>
    </ligand>
</feature>